<dbReference type="AlphaFoldDB" id="A0A8J5X1I2"/>
<evidence type="ECO:0000313" key="3">
    <source>
        <dbReference type="EMBL" id="KAG8457398.1"/>
    </source>
</evidence>
<organism evidence="3 4">
    <name type="scientific">Diacronema lutheri</name>
    <name type="common">Unicellular marine alga</name>
    <name type="synonym">Monochrysis lutheri</name>
    <dbReference type="NCBI Taxonomy" id="2081491"/>
    <lineage>
        <taxon>Eukaryota</taxon>
        <taxon>Haptista</taxon>
        <taxon>Haptophyta</taxon>
        <taxon>Pavlovophyceae</taxon>
        <taxon>Pavlovales</taxon>
        <taxon>Pavlovaceae</taxon>
        <taxon>Diacronema</taxon>
    </lineage>
</organism>
<proteinExistence type="predicted"/>
<comment type="caution">
    <text evidence="3">The sequence shown here is derived from an EMBL/GenBank/DDBJ whole genome shotgun (WGS) entry which is preliminary data.</text>
</comment>
<keyword evidence="2" id="KW-0732">Signal</keyword>
<name>A0A8J5X1I2_DIALT</name>
<gene>
    <name evidence="3" type="ORF">KFE25_011329</name>
</gene>
<keyword evidence="4" id="KW-1185">Reference proteome</keyword>
<evidence type="ECO:0000313" key="4">
    <source>
        <dbReference type="Proteomes" id="UP000751190"/>
    </source>
</evidence>
<dbReference type="OrthoDB" id="10637116at2759"/>
<feature type="chain" id="PRO_5035306363" evidence="2">
    <location>
        <begin position="19"/>
        <end position="354"/>
    </location>
</feature>
<dbReference type="EMBL" id="JAGTXO010000071">
    <property type="protein sequence ID" value="KAG8457398.1"/>
    <property type="molecule type" value="Genomic_DNA"/>
</dbReference>
<protein>
    <submittedName>
        <fullName evidence="3">Uncharacterized protein</fullName>
    </submittedName>
</protein>
<sequence>MVVALATALLAAMCGASACNSMSECAVDVICADGVLTPVEVGQYSPSGSCAAIDCTGLPDACAEGVGARSTTSSEIAWRTAGGGADACEWACKPAGHYLRWSRAHSSGCYMCALANEGMWSPALDNALYPCENAGSGETYEFNEGPTGYSSPDCPVKCYQFDGEYTGNTSSSEQRDGRGVVVAEPIGAGTPSSCKALPLAASTRRAASNDDAAIDALEAGSSFLVLDEIGRMQTHEHDDPAAAAPATTAAALQSVARDYAPARVAGATAWHDRLVRGGSSTELPRAGTGVAPLASDEVGVAAVVLHEPQPPSDILVLNSAYRVLHQMQPPFMSVKPSSSDVSNLRPHAGGDTWP</sequence>
<feature type="signal peptide" evidence="2">
    <location>
        <begin position="1"/>
        <end position="18"/>
    </location>
</feature>
<accession>A0A8J5X1I2</accession>
<dbReference type="Proteomes" id="UP000751190">
    <property type="component" value="Unassembled WGS sequence"/>
</dbReference>
<evidence type="ECO:0000256" key="2">
    <source>
        <dbReference type="SAM" id="SignalP"/>
    </source>
</evidence>
<feature type="region of interest" description="Disordered" evidence="1">
    <location>
        <begin position="332"/>
        <end position="354"/>
    </location>
</feature>
<evidence type="ECO:0000256" key="1">
    <source>
        <dbReference type="SAM" id="MobiDB-lite"/>
    </source>
</evidence>
<reference evidence="3" key="1">
    <citation type="submission" date="2021-05" db="EMBL/GenBank/DDBJ databases">
        <title>The genome of the haptophyte Pavlova lutheri (Diacronema luteri, Pavlovales) - a model for lipid biosynthesis in eukaryotic algae.</title>
        <authorList>
            <person name="Hulatt C.J."/>
            <person name="Posewitz M.C."/>
        </authorList>
    </citation>
    <scope>NUCLEOTIDE SEQUENCE</scope>
    <source>
        <strain evidence="3">NIVA-4/92</strain>
    </source>
</reference>